<reference evidence="1 2" key="1">
    <citation type="submission" date="2016-11" db="EMBL/GenBank/DDBJ databases">
        <title>Draft Genome Sequences of Nine Cyanobacterial Strains from Diverse Habitats.</title>
        <authorList>
            <person name="Zhu T."/>
            <person name="Hou S."/>
            <person name="Lu X."/>
            <person name="Hess W.R."/>
        </authorList>
    </citation>
    <scope>NUCLEOTIDE SEQUENCE [LARGE SCALE GENOMIC DNA]</scope>
    <source>
        <strain evidence="1 2">5.2 s.c.1</strain>
    </source>
</reference>
<keyword evidence="2" id="KW-1185">Reference proteome</keyword>
<sequence length="103" mass="10210">MAQADLDTTISALQGGLTSIPAEAALANIESWQEQLKDAAPEIASALGELKSQLASGNASGIAQALKQVGSKTTEAAASAGGEAGTKVQQLGQMLTQAGNSIS</sequence>
<evidence type="ECO:0000313" key="1">
    <source>
        <dbReference type="EMBL" id="OKH28095.1"/>
    </source>
</evidence>
<comment type="caution">
    <text evidence="1">The sequence shown here is derived from an EMBL/GenBank/DDBJ whole genome shotgun (WGS) entry which is preliminary data.</text>
</comment>
<organism evidence="1 2">
    <name type="scientific">Chroogloeocystis siderophila 5.2 s.c.1</name>
    <dbReference type="NCBI Taxonomy" id="247279"/>
    <lineage>
        <taxon>Bacteria</taxon>
        <taxon>Bacillati</taxon>
        <taxon>Cyanobacteriota</taxon>
        <taxon>Cyanophyceae</taxon>
        <taxon>Oscillatoriophycideae</taxon>
        <taxon>Chroococcales</taxon>
        <taxon>Chroococcaceae</taxon>
        <taxon>Chroogloeocystis</taxon>
    </lineage>
</organism>
<evidence type="ECO:0000313" key="2">
    <source>
        <dbReference type="Proteomes" id="UP000185984"/>
    </source>
</evidence>
<dbReference type="OrthoDB" id="531650at2"/>
<dbReference type="Proteomes" id="UP000185984">
    <property type="component" value="Unassembled WGS sequence"/>
</dbReference>
<dbReference type="RefSeq" id="WP_073548552.1">
    <property type="nucleotide sequence ID" value="NZ_CAWMVK010000034.1"/>
</dbReference>
<name>A0A1U7HX36_9CHRO</name>
<dbReference type="EMBL" id="MRCC01000004">
    <property type="protein sequence ID" value="OKH28095.1"/>
    <property type="molecule type" value="Genomic_DNA"/>
</dbReference>
<protein>
    <submittedName>
        <fullName evidence="1">Uncharacterized protein</fullName>
    </submittedName>
</protein>
<gene>
    <name evidence="1" type="ORF">NIES1031_05850</name>
</gene>
<accession>A0A1U7HX36</accession>
<dbReference type="AlphaFoldDB" id="A0A1U7HX36"/>
<proteinExistence type="predicted"/>